<dbReference type="InterPro" id="IPR029278">
    <property type="entry name" value="Imm26"/>
</dbReference>
<accession>A0AAP7ZNH3</accession>
<comment type="caution">
    <text evidence="1">The sequence shown here is derived from an EMBL/GenBank/DDBJ whole genome shotgun (WGS) entry which is preliminary data.</text>
</comment>
<name>A0AAP7ZNH3_RALSL</name>
<evidence type="ECO:0000313" key="2">
    <source>
        <dbReference type="Proteomes" id="UP000216164"/>
    </source>
</evidence>
<dbReference type="Proteomes" id="UP000216164">
    <property type="component" value="Unassembled WGS sequence"/>
</dbReference>
<dbReference type="Pfam" id="PF15428">
    <property type="entry name" value="Imm26"/>
    <property type="match status" value="1"/>
</dbReference>
<proteinExistence type="predicted"/>
<organism evidence="1 2">
    <name type="scientific">Ralstonia solanacearum K60</name>
    <dbReference type="NCBI Taxonomy" id="1091042"/>
    <lineage>
        <taxon>Bacteria</taxon>
        <taxon>Pseudomonadati</taxon>
        <taxon>Pseudomonadota</taxon>
        <taxon>Betaproteobacteria</taxon>
        <taxon>Burkholderiales</taxon>
        <taxon>Burkholderiaceae</taxon>
        <taxon>Ralstonia</taxon>
        <taxon>Ralstonia solanacearum species complex</taxon>
    </lineage>
</organism>
<evidence type="ECO:0000313" key="1">
    <source>
        <dbReference type="EMBL" id="OYQ13516.1"/>
    </source>
</evidence>
<dbReference type="AlphaFoldDB" id="A0AAP7ZNH3"/>
<evidence type="ECO:0008006" key="3">
    <source>
        <dbReference type="Google" id="ProtNLM"/>
    </source>
</evidence>
<sequence length="152" mass="16478">MSVSTYKEGDVFLVPLGDGARALGVVARANKKKGIVVGYFFKGLPEGVADYTELGLTPGRATKVLRFGDLGLMEGNWTVVAHLNDWRAEEWPMPKFVREDPFTKRACLVSYADDDPSVELGEEPFAGNPMDYPKAALAGAGFVEKLLAKLPA</sequence>
<dbReference type="EMBL" id="NCTK01000001">
    <property type="protein sequence ID" value="OYQ13516.1"/>
    <property type="molecule type" value="Genomic_DNA"/>
</dbReference>
<dbReference type="RefSeq" id="WP_003271188.1">
    <property type="nucleotide sequence ID" value="NZ_NCTK01000001.1"/>
</dbReference>
<reference evidence="1 2" key="1">
    <citation type="submission" date="2017-04" db="EMBL/GenBank/DDBJ databases">
        <title>Genome Announcement: Closed genomes of Ralstonia solanacearum strains K60, UW551, and UW700.</title>
        <authorList>
            <person name="Hayes M."/>
            <person name="Macintyre A.M."/>
            <person name="Allen C."/>
        </authorList>
    </citation>
    <scope>NUCLEOTIDE SEQUENCE [LARGE SCALE GENOMIC DNA]</scope>
    <source>
        <strain evidence="1 2">UW25</strain>
    </source>
</reference>
<gene>
    <name evidence="1" type="ORF">B7R77_09780</name>
</gene>
<protein>
    <recommendedName>
        <fullName evidence="3">Immunity protein 26 of polymorphic toxin system</fullName>
    </recommendedName>
</protein>